<dbReference type="OMA" id="NIDTICA"/>
<dbReference type="FunCoup" id="A0A3B5Q6W6">
    <property type="interactions" value="588"/>
</dbReference>
<dbReference type="Proteomes" id="UP000002852">
    <property type="component" value="Unassembled WGS sequence"/>
</dbReference>
<dbReference type="GO" id="GO:0036126">
    <property type="term" value="C:sperm flagellum"/>
    <property type="evidence" value="ECO:0007669"/>
    <property type="project" value="TreeGrafter"/>
</dbReference>
<evidence type="ECO:0000256" key="1">
    <source>
        <dbReference type="ARBA" id="ARBA00007209"/>
    </source>
</evidence>
<reference evidence="6" key="2">
    <citation type="journal article" date="2013" name="Nat. Genet.">
        <title>The genome of the platyfish, Xiphophorus maculatus, provides insights into evolutionary adaptation and several complex traits.</title>
        <authorList>
            <person name="Schartl M."/>
            <person name="Walter R.B."/>
            <person name="Shen Y."/>
            <person name="Garcia T."/>
            <person name="Catchen J."/>
            <person name="Amores A."/>
            <person name="Braasch I."/>
            <person name="Chalopin D."/>
            <person name="Volff J.N."/>
            <person name="Lesch K.P."/>
            <person name="Bisazza A."/>
            <person name="Minx P."/>
            <person name="Hillier L."/>
            <person name="Wilson R.K."/>
            <person name="Fuerstenberg S."/>
            <person name="Boore J."/>
            <person name="Searle S."/>
            <person name="Postlethwait J.H."/>
            <person name="Warren W.C."/>
        </authorList>
    </citation>
    <scope>NUCLEOTIDE SEQUENCE [LARGE SCALE GENOMIC DNA]</scope>
    <source>
        <strain evidence="6">JP 163 A</strain>
    </source>
</reference>
<evidence type="ECO:0000313" key="5">
    <source>
        <dbReference type="Ensembl" id="ENSXMAP00000026855.1"/>
    </source>
</evidence>
<accession>A0A3B5Q6W6</accession>
<dbReference type="Pfam" id="PF03148">
    <property type="entry name" value="Tektin"/>
    <property type="match status" value="1"/>
</dbReference>
<comment type="similarity">
    <text evidence="1 4">Belongs to the tektin family.</text>
</comment>
<dbReference type="GO" id="GO:0015630">
    <property type="term" value="C:microtubule cytoskeleton"/>
    <property type="evidence" value="ECO:0007669"/>
    <property type="project" value="UniProtKB-UniRule"/>
</dbReference>
<reference evidence="5" key="4">
    <citation type="submission" date="2025-09" db="UniProtKB">
        <authorList>
            <consortium name="Ensembl"/>
        </authorList>
    </citation>
    <scope>IDENTIFICATION</scope>
    <source>
        <strain evidence="5">JP 163 A</strain>
    </source>
</reference>
<protein>
    <recommendedName>
        <fullName evidence="4">Tektin</fullName>
    </recommendedName>
</protein>
<evidence type="ECO:0000256" key="2">
    <source>
        <dbReference type="ARBA" id="ARBA00022490"/>
    </source>
</evidence>
<dbReference type="GeneTree" id="ENSGT00950000182894"/>
<evidence type="ECO:0000256" key="3">
    <source>
        <dbReference type="ARBA" id="ARBA00023054"/>
    </source>
</evidence>
<evidence type="ECO:0000313" key="6">
    <source>
        <dbReference type="Proteomes" id="UP000002852"/>
    </source>
</evidence>
<reference evidence="5" key="3">
    <citation type="submission" date="2025-08" db="UniProtKB">
        <authorList>
            <consortium name="Ensembl"/>
        </authorList>
    </citation>
    <scope>IDENTIFICATION</scope>
    <source>
        <strain evidence="5">JP 163 A</strain>
    </source>
</reference>
<keyword evidence="4" id="KW-0969">Cilium</keyword>
<dbReference type="GO" id="GO:0060271">
    <property type="term" value="P:cilium assembly"/>
    <property type="evidence" value="ECO:0007669"/>
    <property type="project" value="UniProtKB-UniRule"/>
</dbReference>
<organism evidence="5 6">
    <name type="scientific">Xiphophorus maculatus</name>
    <name type="common">Southern platyfish</name>
    <name type="synonym">Platypoecilus maculatus</name>
    <dbReference type="NCBI Taxonomy" id="8083"/>
    <lineage>
        <taxon>Eukaryota</taxon>
        <taxon>Metazoa</taxon>
        <taxon>Chordata</taxon>
        <taxon>Craniata</taxon>
        <taxon>Vertebrata</taxon>
        <taxon>Euteleostomi</taxon>
        <taxon>Actinopterygii</taxon>
        <taxon>Neopterygii</taxon>
        <taxon>Teleostei</taxon>
        <taxon>Neoteleostei</taxon>
        <taxon>Acanthomorphata</taxon>
        <taxon>Ovalentaria</taxon>
        <taxon>Atherinomorphae</taxon>
        <taxon>Cyprinodontiformes</taxon>
        <taxon>Poeciliidae</taxon>
        <taxon>Poeciliinae</taxon>
        <taxon>Xiphophorus</taxon>
    </lineage>
</organism>
<dbReference type="PRINTS" id="PR00511">
    <property type="entry name" value="TEKTIN"/>
</dbReference>
<keyword evidence="4" id="KW-0966">Cell projection</keyword>
<dbReference type="InterPro" id="IPR000435">
    <property type="entry name" value="Tektins"/>
</dbReference>
<dbReference type="GO" id="GO:0060294">
    <property type="term" value="P:cilium movement involved in cell motility"/>
    <property type="evidence" value="ECO:0007669"/>
    <property type="project" value="UniProtKB-UniRule"/>
</dbReference>
<dbReference type="STRING" id="8083.ENSXMAP00000026855"/>
<keyword evidence="6" id="KW-1185">Reference proteome</keyword>
<dbReference type="Ensembl" id="ENSXMAT00000042051.1">
    <property type="protein sequence ID" value="ENSXMAP00000026855.1"/>
    <property type="gene ID" value="ENSXMAG00000028871.1"/>
</dbReference>
<proteinExistence type="inferred from homology"/>
<dbReference type="GO" id="GO:0005930">
    <property type="term" value="C:axoneme"/>
    <property type="evidence" value="ECO:0007669"/>
    <property type="project" value="UniProtKB-SubCell"/>
</dbReference>
<keyword evidence="4" id="KW-0282">Flagellum</keyword>
<dbReference type="PANTHER" id="PTHR19960:SF12">
    <property type="entry name" value="TEKTIN-4"/>
    <property type="match status" value="1"/>
</dbReference>
<reference evidence="6" key="1">
    <citation type="submission" date="2012-01" db="EMBL/GenBank/DDBJ databases">
        <authorList>
            <person name="Walter R."/>
            <person name="Schartl M."/>
            <person name="Warren W."/>
        </authorList>
    </citation>
    <scope>NUCLEOTIDE SEQUENCE [LARGE SCALE GENOMIC DNA]</scope>
    <source>
        <strain evidence="6">JP 163 A</strain>
    </source>
</reference>
<keyword evidence="3" id="KW-0175">Coiled coil</keyword>
<dbReference type="AlphaFoldDB" id="A0A3B5Q6W6"/>
<dbReference type="InParanoid" id="A0A3B5Q6W6"/>
<sequence>VLSVTRSPPANVDAQNIQHESRTLSQDTEAAALKTQATGTRLLGERLQEIHSWKSELQRHIELLQADTESLLMVKKRLERALDATETPYAIATDNLTCRARRLGAELVRDTVEEELLKVSNALLHYCLGLYLTFCLVNSNEIMEAQKEIRLENAQQTLEMDWSDKCQAYSFDDSCGRNHNMSPDTQQHPSSLIYCSVSTPSSWTKFTQDNLSMALMLVEQMLQDTTEDLRVQCASVERAFSLHCEDLIETLEQIGVQEKNIEVLQRAIHNKEAPLRVAQSRLYLRSLRPNMELCRDQPQLSLEGEVRQIDASLESLKQKLSGARSSLSHLEESRMALEKDINCKTNSLFIEREKCMIHRKRYPTISVLSGY</sequence>
<dbReference type="PANTHER" id="PTHR19960">
    <property type="entry name" value="TEKTIN"/>
    <property type="match status" value="1"/>
</dbReference>
<name>A0A3B5Q6W6_XIPMA</name>
<dbReference type="InterPro" id="IPR048256">
    <property type="entry name" value="Tektin-like"/>
</dbReference>
<evidence type="ECO:0000256" key="4">
    <source>
        <dbReference type="RuleBase" id="RU367040"/>
    </source>
</evidence>
<dbReference type="GO" id="GO:0005634">
    <property type="term" value="C:nucleus"/>
    <property type="evidence" value="ECO:0007669"/>
    <property type="project" value="TreeGrafter"/>
</dbReference>
<keyword evidence="2" id="KW-0963">Cytoplasm</keyword>
<comment type="subcellular location">
    <subcellularLocation>
        <location evidence="4">Cytoplasm</location>
        <location evidence="4">Cytoskeleton</location>
        <location evidence="4">Cilium axoneme</location>
    </subcellularLocation>
</comment>